<evidence type="ECO:0008006" key="3">
    <source>
        <dbReference type="Google" id="ProtNLM"/>
    </source>
</evidence>
<protein>
    <recommendedName>
        <fullName evidence="3">DUF1896 domain-containing protein</fullName>
    </recommendedName>
</protein>
<dbReference type="SUPFAM" id="SSF140753">
    <property type="entry name" value="PG0816-like"/>
    <property type="match status" value="1"/>
</dbReference>
<proteinExistence type="predicted"/>
<organism evidence="1 2">
    <name type="scientific">Chryseobacterium lathyri</name>
    <dbReference type="NCBI Taxonomy" id="395933"/>
    <lineage>
        <taxon>Bacteria</taxon>
        <taxon>Pseudomonadati</taxon>
        <taxon>Bacteroidota</taxon>
        <taxon>Flavobacteriia</taxon>
        <taxon>Flavobacteriales</taxon>
        <taxon>Weeksellaceae</taxon>
        <taxon>Chryseobacterium group</taxon>
        <taxon>Chryseobacterium</taxon>
    </lineage>
</organism>
<reference evidence="1 2" key="1">
    <citation type="submission" date="2019-07" db="EMBL/GenBank/DDBJ databases">
        <title>Whole genome shotgun sequence of Chryseobacterium lathyri NBRC 105250.</title>
        <authorList>
            <person name="Hosoyama A."/>
            <person name="Uohara A."/>
            <person name="Ohji S."/>
            <person name="Ichikawa N."/>
        </authorList>
    </citation>
    <scope>NUCLEOTIDE SEQUENCE [LARGE SCALE GENOMIC DNA]</scope>
    <source>
        <strain evidence="1 2">NBRC 105250</strain>
    </source>
</reference>
<dbReference type="InterPro" id="IPR015082">
    <property type="entry name" value="DUF1896"/>
</dbReference>
<dbReference type="Gene3D" id="1.10.8.340">
    <property type="entry name" value="PG0816-like"/>
    <property type="match status" value="1"/>
</dbReference>
<name>A0A511Y7N8_9FLAO</name>
<dbReference type="Pfam" id="PF08989">
    <property type="entry name" value="DUF1896"/>
    <property type="match status" value="1"/>
</dbReference>
<evidence type="ECO:0000313" key="1">
    <source>
        <dbReference type="EMBL" id="GEN71217.1"/>
    </source>
</evidence>
<sequence>MCMDILVKNLSYFRSSLQELLDTNFPEKAYDSNFISKRSNWAYKAYEGALQGKNSEEEAEKIANSILFERLYFSKFNTVLQVIIYEFDTYFMDEELRPFALRMLKECEFVFKKYDLTDDFAYSTSYDYLYQDLKNTITVCLQNNLNP</sequence>
<dbReference type="Proteomes" id="UP000321150">
    <property type="component" value="Unassembled WGS sequence"/>
</dbReference>
<accession>A0A511Y7N8</accession>
<dbReference type="AlphaFoldDB" id="A0A511Y7N8"/>
<dbReference type="Gene3D" id="1.10.8.330">
    <property type="entry name" value="PG0816-like"/>
    <property type="match status" value="1"/>
</dbReference>
<dbReference type="InterPro" id="IPR036297">
    <property type="entry name" value="PG0816-like_sf"/>
</dbReference>
<gene>
    <name evidence="1" type="ORF">CLA01_12890</name>
</gene>
<dbReference type="EMBL" id="BJYI01000004">
    <property type="protein sequence ID" value="GEN71217.1"/>
    <property type="molecule type" value="Genomic_DNA"/>
</dbReference>
<evidence type="ECO:0000313" key="2">
    <source>
        <dbReference type="Proteomes" id="UP000321150"/>
    </source>
</evidence>
<comment type="caution">
    <text evidence="1">The sequence shown here is derived from an EMBL/GenBank/DDBJ whole genome shotgun (WGS) entry which is preliminary data.</text>
</comment>